<gene>
    <name evidence="3" type="ORF">AM202_00835</name>
</gene>
<dbReference type="RefSeq" id="WP_005820198.1">
    <property type="nucleotide sequence ID" value="NZ_ACFT01000072.1"/>
</dbReference>
<feature type="non-terminal residue" evidence="3">
    <location>
        <position position="1"/>
    </location>
</feature>
<keyword evidence="1" id="KW-0175">Coiled coil</keyword>
<sequence>KAEKEAKLKAEKEAKAKAAAEAKAKADAEAKAAAARAKNNKALDDFLAGGDIGGGSSGGGNKNSAGSQGNGNSKGIGDGKGVADRGYEQLIKKKLARTYQVDPSFSGRECRVKINIERDGRISSHQVISGPDDICRAAVAAITRARDVPRAPNDETYSKYQSPVIKFGLKVL</sequence>
<organism evidence="3 4">
    <name type="scientific">Actinobacillus minor 202</name>
    <dbReference type="NCBI Taxonomy" id="591023"/>
    <lineage>
        <taxon>Bacteria</taxon>
        <taxon>Pseudomonadati</taxon>
        <taxon>Pseudomonadota</taxon>
        <taxon>Gammaproteobacteria</taxon>
        <taxon>Pasteurellales</taxon>
        <taxon>Pasteurellaceae</taxon>
        <taxon>Actinobacillus</taxon>
    </lineage>
</organism>
<dbReference type="Gene3D" id="3.30.1150.10">
    <property type="match status" value="1"/>
</dbReference>
<dbReference type="Proteomes" id="UP000003394">
    <property type="component" value="Unassembled WGS sequence"/>
</dbReference>
<proteinExistence type="predicted"/>
<dbReference type="EMBL" id="ACFT01000072">
    <property type="protein sequence ID" value="EEV24725.1"/>
    <property type="molecule type" value="Genomic_DNA"/>
</dbReference>
<keyword evidence="4" id="KW-1185">Reference proteome</keyword>
<evidence type="ECO:0000313" key="3">
    <source>
        <dbReference type="EMBL" id="EEV24725.1"/>
    </source>
</evidence>
<dbReference type="Pfam" id="PF06519">
    <property type="entry name" value="TolA"/>
    <property type="match status" value="1"/>
</dbReference>
<accession>A0ABP2GV47</accession>
<feature type="region of interest" description="Disordered" evidence="2">
    <location>
        <begin position="53"/>
        <end position="80"/>
    </location>
</feature>
<dbReference type="InterPro" id="IPR014161">
    <property type="entry name" value="Tol-Pal_TolA"/>
</dbReference>
<evidence type="ECO:0000313" key="4">
    <source>
        <dbReference type="Proteomes" id="UP000003394"/>
    </source>
</evidence>
<comment type="caution">
    <text evidence="3">The sequence shown here is derived from an EMBL/GenBank/DDBJ whole genome shotgun (WGS) entry which is preliminary data.</text>
</comment>
<name>A0ABP2GV47_9PAST</name>
<evidence type="ECO:0000256" key="2">
    <source>
        <dbReference type="SAM" id="MobiDB-lite"/>
    </source>
</evidence>
<dbReference type="SUPFAM" id="SSF74653">
    <property type="entry name" value="TolA/TonB C-terminal domain"/>
    <property type="match status" value="1"/>
</dbReference>
<feature type="compositionally biased region" description="Gly residues" evidence="2">
    <location>
        <begin position="68"/>
        <end position="80"/>
    </location>
</feature>
<dbReference type="NCBIfam" id="TIGR02794">
    <property type="entry name" value="tolA_full"/>
    <property type="match status" value="1"/>
</dbReference>
<evidence type="ECO:0000256" key="1">
    <source>
        <dbReference type="SAM" id="Coils"/>
    </source>
</evidence>
<feature type="coiled-coil region" evidence="1">
    <location>
        <begin position="1"/>
        <end position="45"/>
    </location>
</feature>
<protein>
    <submittedName>
        <fullName evidence="3">Colicin import membrane protein</fullName>
    </submittedName>
</protein>
<reference evidence="3 4" key="1">
    <citation type="journal article" date="2010" name="Vet. Microbiol.">
        <title>Production of haemolysins by strains of the Actinobacillus minor/porcitonsillarum complex.</title>
        <authorList>
            <person name="Arya G."/>
            <person name="Niven D.F."/>
        </authorList>
    </citation>
    <scope>NUCLEOTIDE SEQUENCE [LARGE SCALE GENOMIC DNA]</scope>
    <source>
        <strain evidence="4">strain 202</strain>
    </source>
</reference>